<dbReference type="EMBL" id="OANS01000001">
    <property type="protein sequence ID" value="SNX27981.1"/>
    <property type="molecule type" value="Genomic_DNA"/>
</dbReference>
<dbReference type="InterPro" id="IPR039657">
    <property type="entry name" value="Dimethylallyltransferase"/>
</dbReference>
<dbReference type="HAMAP" id="MF_00185">
    <property type="entry name" value="IPP_trans"/>
    <property type="match status" value="1"/>
</dbReference>
<name>A0A240E0E2_9BURK</name>
<feature type="binding site" evidence="10">
    <location>
        <begin position="25"/>
        <end position="30"/>
    </location>
    <ligand>
        <name>substrate</name>
    </ligand>
</feature>
<dbReference type="PANTHER" id="PTHR11088:SF60">
    <property type="entry name" value="TRNA DIMETHYLALLYLTRANSFERASE"/>
    <property type="match status" value="1"/>
</dbReference>
<feature type="site" description="Interaction with substrate tRNA" evidence="10">
    <location>
        <position position="119"/>
    </location>
</feature>
<evidence type="ECO:0000256" key="13">
    <source>
        <dbReference type="RuleBase" id="RU003785"/>
    </source>
</evidence>
<feature type="binding site" evidence="10">
    <location>
        <begin position="23"/>
        <end position="30"/>
    </location>
    <ligand>
        <name>ATP</name>
        <dbReference type="ChEBI" id="CHEBI:30616"/>
    </ligand>
</feature>
<comment type="cofactor">
    <cofactor evidence="1 10">
        <name>Mg(2+)</name>
        <dbReference type="ChEBI" id="CHEBI:18420"/>
    </cofactor>
</comment>
<proteinExistence type="inferred from homology"/>
<keyword evidence="8 10" id="KW-0460">Magnesium</keyword>
<evidence type="ECO:0000256" key="9">
    <source>
        <dbReference type="ARBA" id="ARBA00049563"/>
    </source>
</evidence>
<dbReference type="FunFam" id="1.10.20.140:FF:000001">
    <property type="entry name" value="tRNA dimethylallyltransferase"/>
    <property type="match status" value="1"/>
</dbReference>
<feature type="site" description="Interaction with substrate tRNA" evidence="10">
    <location>
        <position position="141"/>
    </location>
</feature>
<evidence type="ECO:0000256" key="5">
    <source>
        <dbReference type="ARBA" id="ARBA00022694"/>
    </source>
</evidence>
<comment type="subunit">
    <text evidence="10">Monomer.</text>
</comment>
<gene>
    <name evidence="10" type="primary">miaA</name>
    <name evidence="14" type="ORF">SAMN06295945_0300</name>
</gene>
<evidence type="ECO:0000256" key="1">
    <source>
        <dbReference type="ARBA" id="ARBA00001946"/>
    </source>
</evidence>
<sequence length="340" mass="37442">MHSESSQGLTDLLNSPPILCIVGPTGAGKTQLAMLVAEHAKSLGTIVELISMDSALVYRGLDIGSAKPSSAEQNAVKHHLIDILEPHESFSAARFAIDANRLCAEIRARGHIPVVVGGTMLYWRAWVHGLSSLPPANPQIRARLDDEGKKVGWPAMHTLLAQVDPITAERLMPNDSQRVQRALEVYEITGKPMSSLFAASPSADGREGSAIPEWINLVSLEPNDRARLHLQLENRFDEMLSGGLLEEVEKLRTNTKLNADLPAIRAVGYRQVWEYLAGDTNLEQMRYKALAATRQLGKRQLTWLRAIAGRNIFDPFDPSELQAALEHCKLCLQEQVAALK</sequence>
<evidence type="ECO:0000256" key="6">
    <source>
        <dbReference type="ARBA" id="ARBA00022741"/>
    </source>
</evidence>
<dbReference type="Gene3D" id="3.40.50.300">
    <property type="entry name" value="P-loop containing nucleotide triphosphate hydrolases"/>
    <property type="match status" value="1"/>
</dbReference>
<dbReference type="GO" id="GO:0052381">
    <property type="term" value="F:tRNA dimethylallyltransferase activity"/>
    <property type="evidence" value="ECO:0007669"/>
    <property type="project" value="UniProtKB-UniRule"/>
</dbReference>
<feature type="region of interest" description="Interaction with substrate tRNA" evidence="10">
    <location>
        <begin position="177"/>
        <end position="181"/>
    </location>
</feature>
<comment type="similarity">
    <text evidence="3 10 13">Belongs to the IPP transferase family.</text>
</comment>
<dbReference type="NCBIfam" id="TIGR00174">
    <property type="entry name" value="miaA"/>
    <property type="match status" value="1"/>
</dbReference>
<dbReference type="Proteomes" id="UP000218069">
    <property type="component" value="Unassembled WGS sequence"/>
</dbReference>
<evidence type="ECO:0000256" key="8">
    <source>
        <dbReference type="ARBA" id="ARBA00022842"/>
    </source>
</evidence>
<dbReference type="InterPro" id="IPR027417">
    <property type="entry name" value="P-loop_NTPase"/>
</dbReference>
<comment type="function">
    <text evidence="2 10 12">Catalyzes the transfer of a dimethylallyl group onto the adenine at position 37 in tRNAs that read codons beginning with uridine, leading to the formation of N6-(dimethylallyl)adenosine (i(6)A).</text>
</comment>
<dbReference type="SUPFAM" id="SSF52540">
    <property type="entry name" value="P-loop containing nucleoside triphosphate hydrolases"/>
    <property type="match status" value="1"/>
</dbReference>
<dbReference type="EC" id="2.5.1.75" evidence="10"/>
<dbReference type="InterPro" id="IPR018022">
    <property type="entry name" value="IPT"/>
</dbReference>
<keyword evidence="6 10" id="KW-0547">Nucleotide-binding</keyword>
<keyword evidence="5 10" id="KW-0819">tRNA processing</keyword>
<dbReference type="RefSeq" id="WP_096672083.1">
    <property type="nucleotide sequence ID" value="NZ_OANS01000001.1"/>
</dbReference>
<keyword evidence="4 10" id="KW-0808">Transferase</keyword>
<reference evidence="15" key="1">
    <citation type="submission" date="2017-08" db="EMBL/GenBank/DDBJ databases">
        <authorList>
            <person name="Varghese N."/>
            <person name="Submissions S."/>
        </authorList>
    </citation>
    <scope>NUCLEOTIDE SEQUENCE [LARGE SCALE GENOMIC DNA]</scope>
    <source>
        <strain evidence="15">AP-Melu-1000-B4</strain>
    </source>
</reference>
<comment type="caution">
    <text evidence="10">Lacks conserved residue(s) required for the propagation of feature annotation.</text>
</comment>
<dbReference type="GO" id="GO:0005524">
    <property type="term" value="F:ATP binding"/>
    <property type="evidence" value="ECO:0007669"/>
    <property type="project" value="UniProtKB-UniRule"/>
</dbReference>
<protein>
    <recommendedName>
        <fullName evidence="10">tRNA dimethylallyltransferase</fullName>
        <ecNumber evidence="10">2.5.1.75</ecNumber>
    </recommendedName>
    <alternativeName>
        <fullName evidence="10">Dimethylallyl diphosphate:tRNA dimethylallyltransferase</fullName>
        <shortName evidence="10">DMAPP:tRNA dimethylallyltransferase</shortName>
        <shortName evidence="10">DMATase</shortName>
    </alternativeName>
    <alternativeName>
        <fullName evidence="10">Isopentenyl-diphosphate:tRNA isopentenyltransferase</fullName>
        <shortName evidence="10">IPP transferase</shortName>
        <shortName evidence="10">IPPT</shortName>
        <shortName evidence="10">IPTase</shortName>
    </alternativeName>
</protein>
<evidence type="ECO:0000256" key="11">
    <source>
        <dbReference type="RuleBase" id="RU003783"/>
    </source>
</evidence>
<dbReference type="Pfam" id="PF01715">
    <property type="entry name" value="IPPT"/>
    <property type="match status" value="1"/>
</dbReference>
<keyword evidence="7 10" id="KW-0067">ATP-binding</keyword>
<dbReference type="OrthoDB" id="9776390at2"/>
<evidence type="ECO:0000256" key="3">
    <source>
        <dbReference type="ARBA" id="ARBA00005842"/>
    </source>
</evidence>
<evidence type="ECO:0000313" key="14">
    <source>
        <dbReference type="EMBL" id="SNX27981.1"/>
    </source>
</evidence>
<evidence type="ECO:0000313" key="15">
    <source>
        <dbReference type="Proteomes" id="UP000218069"/>
    </source>
</evidence>
<evidence type="ECO:0000256" key="7">
    <source>
        <dbReference type="ARBA" id="ARBA00022840"/>
    </source>
</evidence>
<evidence type="ECO:0000256" key="10">
    <source>
        <dbReference type="HAMAP-Rule" id="MF_00185"/>
    </source>
</evidence>
<dbReference type="AlphaFoldDB" id="A0A240E0E2"/>
<evidence type="ECO:0000256" key="2">
    <source>
        <dbReference type="ARBA" id="ARBA00003213"/>
    </source>
</evidence>
<keyword evidence="15" id="KW-1185">Reference proteome</keyword>
<comment type="catalytic activity">
    <reaction evidence="9 10 11">
        <text>adenosine(37) in tRNA + dimethylallyl diphosphate = N(6)-dimethylallyladenosine(37) in tRNA + diphosphate</text>
        <dbReference type="Rhea" id="RHEA:26482"/>
        <dbReference type="Rhea" id="RHEA-COMP:10162"/>
        <dbReference type="Rhea" id="RHEA-COMP:10375"/>
        <dbReference type="ChEBI" id="CHEBI:33019"/>
        <dbReference type="ChEBI" id="CHEBI:57623"/>
        <dbReference type="ChEBI" id="CHEBI:74411"/>
        <dbReference type="ChEBI" id="CHEBI:74415"/>
        <dbReference type="EC" id="2.5.1.75"/>
    </reaction>
</comment>
<feature type="region of interest" description="Interaction with substrate tRNA" evidence="10">
    <location>
        <begin position="53"/>
        <end position="56"/>
    </location>
</feature>
<dbReference type="Gene3D" id="1.10.20.140">
    <property type="match status" value="1"/>
</dbReference>
<evidence type="ECO:0000256" key="4">
    <source>
        <dbReference type="ARBA" id="ARBA00022679"/>
    </source>
</evidence>
<dbReference type="GO" id="GO:0006400">
    <property type="term" value="P:tRNA modification"/>
    <property type="evidence" value="ECO:0007669"/>
    <property type="project" value="TreeGrafter"/>
</dbReference>
<evidence type="ECO:0000256" key="12">
    <source>
        <dbReference type="RuleBase" id="RU003784"/>
    </source>
</evidence>
<accession>A0A240E0E2</accession>
<dbReference type="PANTHER" id="PTHR11088">
    <property type="entry name" value="TRNA DIMETHYLALLYLTRANSFERASE"/>
    <property type="match status" value="1"/>
</dbReference>
<organism evidence="14 15">
    <name type="scientific">Polynucleobacter meluiroseus</name>
    <dbReference type="NCBI Taxonomy" id="1938814"/>
    <lineage>
        <taxon>Bacteria</taxon>
        <taxon>Pseudomonadati</taxon>
        <taxon>Pseudomonadota</taxon>
        <taxon>Betaproteobacteria</taxon>
        <taxon>Burkholderiales</taxon>
        <taxon>Burkholderiaceae</taxon>
        <taxon>Polynucleobacter</taxon>
    </lineage>
</organism>